<evidence type="ECO:0000256" key="1">
    <source>
        <dbReference type="ARBA" id="ARBA00022801"/>
    </source>
</evidence>
<name>A0A3D1JIU6_9CHLR</name>
<evidence type="ECO:0000259" key="2">
    <source>
        <dbReference type="Pfam" id="PF12867"/>
    </source>
</evidence>
<dbReference type="InterPro" id="IPR034660">
    <property type="entry name" value="DinB/YfiT-like"/>
</dbReference>
<gene>
    <name evidence="3" type="ORF">DEQ80_09830</name>
</gene>
<dbReference type="InterPro" id="IPR051540">
    <property type="entry name" value="S-2-haloacid_dehalogenase"/>
</dbReference>
<dbReference type="Gene3D" id="1.20.120.450">
    <property type="entry name" value="dinb family like domain"/>
    <property type="match status" value="1"/>
</dbReference>
<dbReference type="Gene3D" id="1.20.120.1600">
    <property type="match status" value="1"/>
</dbReference>
<keyword evidence="1" id="KW-0378">Hydrolase</keyword>
<dbReference type="InterPro" id="IPR036412">
    <property type="entry name" value="HAD-like_sf"/>
</dbReference>
<dbReference type="Gene3D" id="3.40.50.1000">
    <property type="entry name" value="HAD superfamily/HAD-like"/>
    <property type="match status" value="1"/>
</dbReference>
<dbReference type="STRING" id="229919.GCA_001050195_01840"/>
<dbReference type="EMBL" id="DPBP01000037">
    <property type="protein sequence ID" value="HCE18145.1"/>
    <property type="molecule type" value="Genomic_DNA"/>
</dbReference>
<dbReference type="Proteomes" id="UP000264141">
    <property type="component" value="Unassembled WGS sequence"/>
</dbReference>
<dbReference type="SUPFAM" id="SSF56784">
    <property type="entry name" value="HAD-like"/>
    <property type="match status" value="1"/>
</dbReference>
<accession>A0A3D1JIU6</accession>
<organism evidence="3 4">
    <name type="scientific">Anaerolinea thermolimosa</name>
    <dbReference type="NCBI Taxonomy" id="229919"/>
    <lineage>
        <taxon>Bacteria</taxon>
        <taxon>Bacillati</taxon>
        <taxon>Chloroflexota</taxon>
        <taxon>Anaerolineae</taxon>
        <taxon>Anaerolineales</taxon>
        <taxon>Anaerolineaceae</taxon>
        <taxon>Anaerolinea</taxon>
    </lineage>
</organism>
<evidence type="ECO:0000313" key="3">
    <source>
        <dbReference type="EMBL" id="HCE18145.1"/>
    </source>
</evidence>
<dbReference type="SFLD" id="SFLDG01129">
    <property type="entry name" value="C1.5:_HAD__Beta-PGM__Phosphata"/>
    <property type="match status" value="1"/>
</dbReference>
<dbReference type="GO" id="GO:0016787">
    <property type="term" value="F:hydrolase activity"/>
    <property type="evidence" value="ECO:0007669"/>
    <property type="project" value="UniProtKB-KW"/>
</dbReference>
<dbReference type="PANTHER" id="PTHR43316">
    <property type="entry name" value="HYDROLASE, HALOACID DELAHOGENASE-RELATED"/>
    <property type="match status" value="1"/>
</dbReference>
<dbReference type="SUPFAM" id="SSF109854">
    <property type="entry name" value="DinB/YfiT-like putative metalloenzymes"/>
    <property type="match status" value="1"/>
</dbReference>
<dbReference type="Pfam" id="PF00702">
    <property type="entry name" value="Hydrolase"/>
    <property type="match status" value="1"/>
</dbReference>
<evidence type="ECO:0000313" key="4">
    <source>
        <dbReference type="Proteomes" id="UP000264141"/>
    </source>
</evidence>
<proteinExistence type="predicted"/>
<comment type="caution">
    <text evidence="3">The sequence shown here is derived from an EMBL/GenBank/DDBJ whole genome shotgun (WGS) entry which is preliminary data.</text>
</comment>
<dbReference type="InterPro" id="IPR024775">
    <property type="entry name" value="DinB-like"/>
</dbReference>
<dbReference type="InterPro" id="IPR023214">
    <property type="entry name" value="HAD_sf"/>
</dbReference>
<feature type="domain" description="DinB-like" evidence="2">
    <location>
        <begin position="262"/>
        <end position="392"/>
    </location>
</feature>
<dbReference type="SFLD" id="SFLDS00003">
    <property type="entry name" value="Haloacid_Dehalogenase"/>
    <property type="match status" value="1"/>
</dbReference>
<sequence length="404" mass="45902">MTCTLLLDLDDTLLTNNIETFLPAYLKALGKYLAKFIPPDRLARELMQATRAMVNNQNPVYSLEEVFDTHFYPAVGFSKEVLQEPITHFYEVEFPKLAHLTSPRQEAIHLVQTALDQGWQVVIATNPLFPRRAIEHRLQWAGLKVECVPFRWITSYETMHFAKPNPAYYAEILGRLGWPQDPVVMIGNSLEEDILPAAVIGIPTFWLDETDATLPSTVVPGSAKGNLAQAERWFSRMPQHHDPCPLTPEAILANLISTPAVFDGMKRDLQPGECNRKPEPDEWCFTEIICHLRDADLEVNLPRLSHILAQENAFISAVNTDEWSATRNYCEEDLELALHGFAAARIELVHQLEKLSDHDWNRQVRHAIFGPTSLLELMRFITTHDRSHIQQAIQTLASVRSTGI</sequence>
<dbReference type="AlphaFoldDB" id="A0A3D1JIU6"/>
<dbReference type="PANTHER" id="PTHR43316:SF3">
    <property type="entry name" value="HALOACID DEHALOGENASE, TYPE II (AFU_ORTHOLOGUE AFUA_2G07750)-RELATED"/>
    <property type="match status" value="1"/>
</dbReference>
<dbReference type="Pfam" id="PF12867">
    <property type="entry name" value="DinB_2"/>
    <property type="match status" value="1"/>
</dbReference>
<reference evidence="3 4" key="1">
    <citation type="journal article" date="2018" name="Nat. Biotechnol.">
        <title>A standardized bacterial taxonomy based on genome phylogeny substantially revises the tree of life.</title>
        <authorList>
            <person name="Parks D.H."/>
            <person name="Chuvochina M."/>
            <person name="Waite D.W."/>
            <person name="Rinke C."/>
            <person name="Skarshewski A."/>
            <person name="Chaumeil P.A."/>
            <person name="Hugenholtz P."/>
        </authorList>
    </citation>
    <scope>NUCLEOTIDE SEQUENCE [LARGE SCALE GENOMIC DNA]</scope>
    <source>
        <strain evidence="3">UBA8781</strain>
    </source>
</reference>
<protein>
    <recommendedName>
        <fullName evidence="2">DinB-like domain-containing protein</fullName>
    </recommendedName>
</protein>